<gene>
    <name evidence="10" type="ORF">SteCoe_4670</name>
</gene>
<sequence length="697" mass="78304">METSRTSQLSMQSLLDSSRISCFDDSRNSMVIITDVISGINDASKFRPLLNNTSNKKPNKLYRICLNPQLWLILTLISVLATIYVYCIDYLCLSLFMARINLVKGLSWYFQIPLWFAFSFMFAIIAASCGKFISQDAEGSGIPEIKAIIGGVELKRYLSYLTLTSKTVGLIAASAAGLSIGREGPFVHISCILADKIATMPLFRAIMSPALHKQILATAVAVGVSSTFGSPIGGLLFSIEVTATYYNVSNLWKSLYTATLCCLLFEFFGIDELTNLITSRHYAEAVLGPQLIPFIFQGLIFGVIGSCFVFLVGQLIEFKKSNGNFWLFQRYTYTICVCFICAFIVYVFDIYKHGDRLMIKYMFQPESVEESLGNNAIVNMVAYSIGKFIMTLMSISCPIPCGVFTPIFALGAATGRLYGELCNYMFDSTHPGVYALIGAACLASSVTHTISVIVIVFELSGQISYLPFMLVGVLCSYSITTLLSNGIYDMLISLKKIPYMPTIKKKEFYSSAAKNVMRSIKPLHNVTSMKHLWNTVAMNIKDLHSIPITDDSSIIIGEVTLLDLVKFIYEEYLKIRSNLINRSTYDRYFEIFYESYLDEFNHVCIEQCCEILKQFNRNDDFTEPELKRFWLTKVMIQYSINLEISPLTVTEDAAISKIHYLFVVLNLSQVYVTSRGQLSGVITRDSFLKNDEAINTY</sequence>
<evidence type="ECO:0000256" key="3">
    <source>
        <dbReference type="ARBA" id="ARBA00022692"/>
    </source>
</evidence>
<feature type="transmembrane region" description="Helical" evidence="9">
    <location>
        <begin position="157"/>
        <end position="180"/>
    </location>
</feature>
<dbReference type="PRINTS" id="PR00762">
    <property type="entry name" value="CLCHANNEL"/>
</dbReference>
<evidence type="ECO:0000313" key="11">
    <source>
        <dbReference type="Proteomes" id="UP000187209"/>
    </source>
</evidence>
<dbReference type="Gene3D" id="1.10.3080.10">
    <property type="entry name" value="Clc chloride channel"/>
    <property type="match status" value="1"/>
</dbReference>
<keyword evidence="2" id="KW-0813">Transport</keyword>
<evidence type="ECO:0000256" key="8">
    <source>
        <dbReference type="ARBA" id="ARBA00023214"/>
    </source>
</evidence>
<dbReference type="SUPFAM" id="SSF54631">
    <property type="entry name" value="CBS-domain pair"/>
    <property type="match status" value="1"/>
</dbReference>
<dbReference type="InterPro" id="IPR014743">
    <property type="entry name" value="Cl-channel_core"/>
</dbReference>
<dbReference type="PANTHER" id="PTHR45720">
    <property type="entry name" value="CHLORIDE CHANNEL PROTEIN 2"/>
    <property type="match status" value="1"/>
</dbReference>
<comment type="subcellular location">
    <subcellularLocation>
        <location evidence="1">Membrane</location>
        <topology evidence="1">Multi-pass membrane protein</topology>
    </subcellularLocation>
</comment>
<keyword evidence="7 9" id="KW-0472">Membrane</keyword>
<organism evidence="10 11">
    <name type="scientific">Stentor coeruleus</name>
    <dbReference type="NCBI Taxonomy" id="5963"/>
    <lineage>
        <taxon>Eukaryota</taxon>
        <taxon>Sar</taxon>
        <taxon>Alveolata</taxon>
        <taxon>Ciliophora</taxon>
        <taxon>Postciliodesmatophora</taxon>
        <taxon>Heterotrichea</taxon>
        <taxon>Heterotrichida</taxon>
        <taxon>Stentoridae</taxon>
        <taxon>Stentor</taxon>
    </lineage>
</organism>
<proteinExistence type="predicted"/>
<feature type="transmembrane region" description="Helical" evidence="9">
    <location>
        <begin position="70"/>
        <end position="96"/>
    </location>
</feature>
<reference evidence="10 11" key="1">
    <citation type="submission" date="2016-11" db="EMBL/GenBank/DDBJ databases">
        <title>The macronuclear genome of Stentor coeruleus: a giant cell with tiny introns.</title>
        <authorList>
            <person name="Slabodnick M."/>
            <person name="Ruby J.G."/>
            <person name="Reiff S.B."/>
            <person name="Swart E.C."/>
            <person name="Gosai S."/>
            <person name="Prabakaran S."/>
            <person name="Witkowska E."/>
            <person name="Larue G.E."/>
            <person name="Fisher S."/>
            <person name="Freeman R.M."/>
            <person name="Gunawardena J."/>
            <person name="Chu W."/>
            <person name="Stover N.A."/>
            <person name="Gregory B.D."/>
            <person name="Nowacki M."/>
            <person name="Derisi J."/>
            <person name="Roy S.W."/>
            <person name="Marshall W.F."/>
            <person name="Sood P."/>
        </authorList>
    </citation>
    <scope>NUCLEOTIDE SEQUENCE [LARGE SCALE GENOMIC DNA]</scope>
    <source>
        <strain evidence="10">WM001</strain>
    </source>
</reference>
<dbReference type="GO" id="GO:0005247">
    <property type="term" value="F:voltage-gated chloride channel activity"/>
    <property type="evidence" value="ECO:0007669"/>
    <property type="project" value="TreeGrafter"/>
</dbReference>
<dbReference type="InterPro" id="IPR050970">
    <property type="entry name" value="Cl_channel_volt-gated"/>
</dbReference>
<evidence type="ECO:0000256" key="1">
    <source>
        <dbReference type="ARBA" id="ARBA00004141"/>
    </source>
</evidence>
<dbReference type="OrthoDB" id="44789at2759"/>
<feature type="transmembrane region" description="Helical" evidence="9">
    <location>
        <begin position="215"/>
        <end position="239"/>
    </location>
</feature>
<dbReference type="InterPro" id="IPR001807">
    <property type="entry name" value="ClC"/>
</dbReference>
<dbReference type="Gene3D" id="3.10.580.10">
    <property type="entry name" value="CBS-domain"/>
    <property type="match status" value="1"/>
</dbReference>
<dbReference type="AlphaFoldDB" id="A0A1R2CU55"/>
<keyword evidence="4" id="KW-0677">Repeat</keyword>
<feature type="transmembrane region" description="Helical" evidence="9">
    <location>
        <begin position="291"/>
        <end position="311"/>
    </location>
</feature>
<keyword evidence="8" id="KW-0868">Chloride</keyword>
<dbReference type="PANTHER" id="PTHR45720:SF10">
    <property type="entry name" value="CHLORIDE CHANNEL PROTEIN 2"/>
    <property type="match status" value="1"/>
</dbReference>
<accession>A0A1R2CU55</accession>
<dbReference type="Proteomes" id="UP000187209">
    <property type="component" value="Unassembled WGS sequence"/>
</dbReference>
<dbReference type="InterPro" id="IPR046342">
    <property type="entry name" value="CBS_dom_sf"/>
</dbReference>
<dbReference type="Pfam" id="PF00654">
    <property type="entry name" value="Voltage_CLC"/>
    <property type="match status" value="1"/>
</dbReference>
<feature type="transmembrane region" description="Helical" evidence="9">
    <location>
        <begin position="331"/>
        <end position="351"/>
    </location>
</feature>
<evidence type="ECO:0000256" key="4">
    <source>
        <dbReference type="ARBA" id="ARBA00022737"/>
    </source>
</evidence>
<keyword evidence="3 9" id="KW-0812">Transmembrane</keyword>
<dbReference type="SUPFAM" id="SSF81340">
    <property type="entry name" value="Clc chloride channel"/>
    <property type="match status" value="1"/>
</dbReference>
<keyword evidence="11" id="KW-1185">Reference proteome</keyword>
<evidence type="ECO:0000256" key="7">
    <source>
        <dbReference type="ARBA" id="ARBA00023136"/>
    </source>
</evidence>
<evidence type="ECO:0000256" key="9">
    <source>
        <dbReference type="SAM" id="Phobius"/>
    </source>
</evidence>
<feature type="transmembrane region" description="Helical" evidence="9">
    <location>
        <begin position="388"/>
        <end position="413"/>
    </location>
</feature>
<feature type="transmembrane region" description="Helical" evidence="9">
    <location>
        <begin position="433"/>
        <end position="456"/>
    </location>
</feature>
<evidence type="ECO:0000256" key="5">
    <source>
        <dbReference type="ARBA" id="ARBA00022989"/>
    </source>
</evidence>
<comment type="caution">
    <text evidence="10">The sequence shown here is derived from an EMBL/GenBank/DDBJ whole genome shotgun (WGS) entry which is preliminary data.</text>
</comment>
<name>A0A1R2CU55_9CILI</name>
<feature type="transmembrane region" description="Helical" evidence="9">
    <location>
        <begin position="468"/>
        <end position="488"/>
    </location>
</feature>
<keyword evidence="6" id="KW-0406">Ion transport</keyword>
<dbReference type="EMBL" id="MPUH01000059">
    <property type="protein sequence ID" value="OMJ92538.1"/>
    <property type="molecule type" value="Genomic_DNA"/>
</dbReference>
<evidence type="ECO:0000256" key="6">
    <source>
        <dbReference type="ARBA" id="ARBA00023065"/>
    </source>
</evidence>
<protein>
    <submittedName>
        <fullName evidence="10">Uncharacterized protein</fullName>
    </submittedName>
</protein>
<feature type="transmembrane region" description="Helical" evidence="9">
    <location>
        <begin position="108"/>
        <end position="127"/>
    </location>
</feature>
<evidence type="ECO:0000256" key="2">
    <source>
        <dbReference type="ARBA" id="ARBA00022448"/>
    </source>
</evidence>
<evidence type="ECO:0000313" key="10">
    <source>
        <dbReference type="EMBL" id="OMJ92538.1"/>
    </source>
</evidence>
<keyword evidence="5 9" id="KW-1133">Transmembrane helix</keyword>
<dbReference type="GO" id="GO:0016020">
    <property type="term" value="C:membrane"/>
    <property type="evidence" value="ECO:0007669"/>
    <property type="project" value="UniProtKB-SubCell"/>
</dbReference>
<feature type="transmembrane region" description="Helical" evidence="9">
    <location>
        <begin position="251"/>
        <end position="270"/>
    </location>
</feature>